<dbReference type="EnsemblProtists" id="EOD14618">
    <property type="protein sequence ID" value="EOD14618"/>
    <property type="gene ID" value="EMIHUDRAFT_197077"/>
</dbReference>
<dbReference type="GeneID" id="17260903"/>
<evidence type="ECO:0000313" key="2">
    <source>
        <dbReference type="EnsemblProtists" id="EOD14618"/>
    </source>
</evidence>
<dbReference type="KEGG" id="ehx:EMIHUDRAFT_197077"/>
<sequence>MRPPLPGASASRNHVYDHISGPKHRLDVAIAAGDSAAERSLPHGLVGQSFSTPGQRNGKRDGYPRSAGTVTTSAQAEGAIEGSAAMYELPSPYATGFAFSRFDAEEQAHPEAGLPAGGEASATDDEAA</sequence>
<evidence type="ECO:0008006" key="4">
    <source>
        <dbReference type="Google" id="ProtNLM"/>
    </source>
</evidence>
<proteinExistence type="predicted"/>
<feature type="region of interest" description="Disordered" evidence="1">
    <location>
        <begin position="39"/>
        <end position="75"/>
    </location>
</feature>
<dbReference type="PaxDb" id="2903-EOD14618"/>
<protein>
    <recommendedName>
        <fullName evidence="4">AGC-kinase C-terminal domain-containing protein</fullName>
    </recommendedName>
</protein>
<keyword evidence="3" id="KW-1185">Reference proteome</keyword>
<name>A0A0D3ITN3_EMIH1</name>
<dbReference type="RefSeq" id="XP_005767047.1">
    <property type="nucleotide sequence ID" value="XM_005766990.1"/>
</dbReference>
<feature type="region of interest" description="Disordered" evidence="1">
    <location>
        <begin position="102"/>
        <end position="128"/>
    </location>
</feature>
<dbReference type="HOGENOM" id="CLU_1963725_0_0_1"/>
<dbReference type="Proteomes" id="UP000013827">
    <property type="component" value="Unassembled WGS sequence"/>
</dbReference>
<evidence type="ECO:0000256" key="1">
    <source>
        <dbReference type="SAM" id="MobiDB-lite"/>
    </source>
</evidence>
<organism evidence="2 3">
    <name type="scientific">Emiliania huxleyi (strain CCMP1516)</name>
    <dbReference type="NCBI Taxonomy" id="280463"/>
    <lineage>
        <taxon>Eukaryota</taxon>
        <taxon>Haptista</taxon>
        <taxon>Haptophyta</taxon>
        <taxon>Prymnesiophyceae</taxon>
        <taxon>Isochrysidales</taxon>
        <taxon>Noelaerhabdaceae</taxon>
        <taxon>Emiliania</taxon>
    </lineage>
</organism>
<dbReference type="AlphaFoldDB" id="A0A0D3ITN3"/>
<reference evidence="3" key="1">
    <citation type="journal article" date="2013" name="Nature">
        <title>Pan genome of the phytoplankton Emiliania underpins its global distribution.</title>
        <authorList>
            <person name="Read B.A."/>
            <person name="Kegel J."/>
            <person name="Klute M.J."/>
            <person name="Kuo A."/>
            <person name="Lefebvre S.C."/>
            <person name="Maumus F."/>
            <person name="Mayer C."/>
            <person name="Miller J."/>
            <person name="Monier A."/>
            <person name="Salamov A."/>
            <person name="Young J."/>
            <person name="Aguilar M."/>
            <person name="Claverie J.M."/>
            <person name="Frickenhaus S."/>
            <person name="Gonzalez K."/>
            <person name="Herman E.K."/>
            <person name="Lin Y.C."/>
            <person name="Napier J."/>
            <person name="Ogata H."/>
            <person name="Sarno A.F."/>
            <person name="Shmutz J."/>
            <person name="Schroeder D."/>
            <person name="de Vargas C."/>
            <person name="Verret F."/>
            <person name="von Dassow P."/>
            <person name="Valentin K."/>
            <person name="Van de Peer Y."/>
            <person name="Wheeler G."/>
            <person name="Dacks J.B."/>
            <person name="Delwiche C.F."/>
            <person name="Dyhrman S.T."/>
            <person name="Glockner G."/>
            <person name="John U."/>
            <person name="Richards T."/>
            <person name="Worden A.Z."/>
            <person name="Zhang X."/>
            <person name="Grigoriev I.V."/>
            <person name="Allen A.E."/>
            <person name="Bidle K."/>
            <person name="Borodovsky M."/>
            <person name="Bowler C."/>
            <person name="Brownlee C."/>
            <person name="Cock J.M."/>
            <person name="Elias M."/>
            <person name="Gladyshev V.N."/>
            <person name="Groth M."/>
            <person name="Guda C."/>
            <person name="Hadaegh A."/>
            <person name="Iglesias-Rodriguez M.D."/>
            <person name="Jenkins J."/>
            <person name="Jones B.M."/>
            <person name="Lawson T."/>
            <person name="Leese F."/>
            <person name="Lindquist E."/>
            <person name="Lobanov A."/>
            <person name="Lomsadze A."/>
            <person name="Malik S.B."/>
            <person name="Marsh M.E."/>
            <person name="Mackinder L."/>
            <person name="Mock T."/>
            <person name="Mueller-Roeber B."/>
            <person name="Pagarete A."/>
            <person name="Parker M."/>
            <person name="Probert I."/>
            <person name="Quesneville H."/>
            <person name="Raines C."/>
            <person name="Rensing S.A."/>
            <person name="Riano-Pachon D.M."/>
            <person name="Richier S."/>
            <person name="Rokitta S."/>
            <person name="Shiraiwa Y."/>
            <person name="Soanes D.M."/>
            <person name="van der Giezen M."/>
            <person name="Wahlund T.M."/>
            <person name="Williams B."/>
            <person name="Wilson W."/>
            <person name="Wolfe G."/>
            <person name="Wurch L.L."/>
        </authorList>
    </citation>
    <scope>NUCLEOTIDE SEQUENCE</scope>
</reference>
<accession>A0A0D3ITN3</accession>
<reference evidence="2" key="2">
    <citation type="submission" date="2024-10" db="UniProtKB">
        <authorList>
            <consortium name="EnsemblProtists"/>
        </authorList>
    </citation>
    <scope>IDENTIFICATION</scope>
</reference>
<evidence type="ECO:0000313" key="3">
    <source>
        <dbReference type="Proteomes" id="UP000013827"/>
    </source>
</evidence>